<gene>
    <name evidence="1" type="ORF">CCHR01_20011</name>
</gene>
<evidence type="ECO:0000313" key="1">
    <source>
        <dbReference type="EMBL" id="KAK1837368.1"/>
    </source>
</evidence>
<name>A0AAD8ZXA3_9PEZI</name>
<sequence>MPASVDAGLTITVHGDASTSRRSGRIRKPTAKLRVIEQVNCQISKLSNYVQGLLRRDAERDH</sequence>
<comment type="caution">
    <text evidence="1">The sequence shown here is derived from an EMBL/GenBank/DDBJ whole genome shotgun (WGS) entry which is preliminary data.</text>
</comment>
<reference evidence="1" key="1">
    <citation type="submission" date="2023-01" db="EMBL/GenBank/DDBJ databases">
        <title>Colletotrichum chrysophilum M932 genome sequence.</title>
        <authorList>
            <person name="Baroncelli R."/>
        </authorList>
    </citation>
    <scope>NUCLEOTIDE SEQUENCE</scope>
    <source>
        <strain evidence="1">M932</strain>
    </source>
</reference>
<protein>
    <submittedName>
        <fullName evidence="1">Uncharacterized protein</fullName>
    </submittedName>
</protein>
<evidence type="ECO:0000313" key="2">
    <source>
        <dbReference type="Proteomes" id="UP001243330"/>
    </source>
</evidence>
<dbReference type="Proteomes" id="UP001243330">
    <property type="component" value="Unassembled WGS sequence"/>
</dbReference>
<organism evidence="1 2">
    <name type="scientific">Colletotrichum chrysophilum</name>
    <dbReference type="NCBI Taxonomy" id="1836956"/>
    <lineage>
        <taxon>Eukaryota</taxon>
        <taxon>Fungi</taxon>
        <taxon>Dikarya</taxon>
        <taxon>Ascomycota</taxon>
        <taxon>Pezizomycotina</taxon>
        <taxon>Sordariomycetes</taxon>
        <taxon>Hypocreomycetidae</taxon>
        <taxon>Glomerellales</taxon>
        <taxon>Glomerellaceae</taxon>
        <taxon>Colletotrichum</taxon>
        <taxon>Colletotrichum gloeosporioides species complex</taxon>
    </lineage>
</organism>
<accession>A0AAD8ZXA3</accession>
<proteinExistence type="predicted"/>
<dbReference type="EMBL" id="JAQOWY010001418">
    <property type="protein sequence ID" value="KAK1837368.1"/>
    <property type="molecule type" value="Genomic_DNA"/>
</dbReference>
<dbReference type="AlphaFoldDB" id="A0AAD8ZXA3"/>
<keyword evidence="2" id="KW-1185">Reference proteome</keyword>